<protein>
    <recommendedName>
        <fullName evidence="1">BTB domain-containing protein</fullName>
    </recommendedName>
</protein>
<accession>A0A164RL03</accession>
<dbReference type="InterPro" id="IPR000210">
    <property type="entry name" value="BTB/POZ_dom"/>
</dbReference>
<dbReference type="Pfam" id="PF00651">
    <property type="entry name" value="BTB"/>
    <property type="match status" value="1"/>
</dbReference>
<evidence type="ECO:0000313" key="3">
    <source>
        <dbReference type="Proteomes" id="UP000076722"/>
    </source>
</evidence>
<dbReference type="Proteomes" id="UP000076722">
    <property type="component" value="Unassembled WGS sequence"/>
</dbReference>
<feature type="domain" description="BTB" evidence="1">
    <location>
        <begin position="6"/>
        <end position="112"/>
    </location>
</feature>
<dbReference type="SUPFAM" id="SSF54695">
    <property type="entry name" value="POZ domain"/>
    <property type="match status" value="1"/>
</dbReference>
<dbReference type="EMBL" id="KV419420">
    <property type="protein sequence ID" value="KZS90654.1"/>
    <property type="molecule type" value="Genomic_DNA"/>
</dbReference>
<dbReference type="OrthoDB" id="3184970at2759"/>
<feature type="non-terminal residue" evidence="2">
    <location>
        <position position="137"/>
    </location>
</feature>
<gene>
    <name evidence="2" type="ORF">SISNIDRAFT_387527</name>
</gene>
<reference evidence="2 3" key="1">
    <citation type="journal article" date="2016" name="Mol. Biol. Evol.">
        <title>Comparative Genomics of Early-Diverging Mushroom-Forming Fungi Provides Insights into the Origins of Lignocellulose Decay Capabilities.</title>
        <authorList>
            <person name="Nagy L.G."/>
            <person name="Riley R."/>
            <person name="Tritt A."/>
            <person name="Adam C."/>
            <person name="Daum C."/>
            <person name="Floudas D."/>
            <person name="Sun H."/>
            <person name="Yadav J.S."/>
            <person name="Pangilinan J."/>
            <person name="Larsson K.H."/>
            <person name="Matsuura K."/>
            <person name="Barry K."/>
            <person name="Labutti K."/>
            <person name="Kuo R."/>
            <person name="Ohm R.A."/>
            <person name="Bhattacharya S.S."/>
            <person name="Shirouzu T."/>
            <person name="Yoshinaga Y."/>
            <person name="Martin F.M."/>
            <person name="Grigoriev I.V."/>
            <person name="Hibbett D.S."/>
        </authorList>
    </citation>
    <scope>NUCLEOTIDE SEQUENCE [LARGE SCALE GENOMIC DNA]</scope>
    <source>
        <strain evidence="2 3">HHB9708</strain>
    </source>
</reference>
<dbReference type="Gene3D" id="3.30.710.10">
    <property type="entry name" value="Potassium Channel Kv1.1, Chain A"/>
    <property type="match status" value="1"/>
</dbReference>
<organism evidence="2 3">
    <name type="scientific">Sistotremastrum niveocremeum HHB9708</name>
    <dbReference type="NCBI Taxonomy" id="1314777"/>
    <lineage>
        <taxon>Eukaryota</taxon>
        <taxon>Fungi</taxon>
        <taxon>Dikarya</taxon>
        <taxon>Basidiomycota</taxon>
        <taxon>Agaricomycotina</taxon>
        <taxon>Agaricomycetes</taxon>
        <taxon>Sistotremastrales</taxon>
        <taxon>Sistotremastraceae</taxon>
        <taxon>Sertulicium</taxon>
        <taxon>Sertulicium niveocremeum</taxon>
    </lineage>
</organism>
<dbReference type="AlphaFoldDB" id="A0A164RL03"/>
<evidence type="ECO:0000259" key="1">
    <source>
        <dbReference type="SMART" id="SM00225"/>
    </source>
</evidence>
<feature type="non-terminal residue" evidence="2">
    <location>
        <position position="1"/>
    </location>
</feature>
<dbReference type="InterPro" id="IPR011333">
    <property type="entry name" value="SKP1/BTB/POZ_sf"/>
</dbReference>
<proteinExistence type="predicted"/>
<sequence>FQYPDANFVIRTSDSVEFKVFKEILRLKSSVFNDMLLIGDNHPPPSDASSPSNVVDVTENSAVMGALLRYMYPIPRPSITSLAELLPVLEAALKYQLGHVSTTITNDIVSSRMLEEDPLTAYVFASKHNMTFMEQAA</sequence>
<evidence type="ECO:0000313" key="2">
    <source>
        <dbReference type="EMBL" id="KZS90654.1"/>
    </source>
</evidence>
<name>A0A164RL03_9AGAM</name>
<keyword evidence="3" id="KW-1185">Reference proteome</keyword>
<dbReference type="SMART" id="SM00225">
    <property type="entry name" value="BTB"/>
    <property type="match status" value="1"/>
</dbReference>